<organism evidence="3 4">
    <name type="scientific">Drosophila rubida</name>
    <dbReference type="NCBI Taxonomy" id="30044"/>
    <lineage>
        <taxon>Eukaryota</taxon>
        <taxon>Metazoa</taxon>
        <taxon>Ecdysozoa</taxon>
        <taxon>Arthropoda</taxon>
        <taxon>Hexapoda</taxon>
        <taxon>Insecta</taxon>
        <taxon>Pterygota</taxon>
        <taxon>Neoptera</taxon>
        <taxon>Endopterygota</taxon>
        <taxon>Diptera</taxon>
        <taxon>Brachycera</taxon>
        <taxon>Muscomorpha</taxon>
        <taxon>Ephydroidea</taxon>
        <taxon>Drosophilidae</taxon>
        <taxon>Drosophila</taxon>
    </lineage>
</organism>
<keyword evidence="4" id="KW-1185">Reference proteome</keyword>
<dbReference type="InterPro" id="IPR036872">
    <property type="entry name" value="CH_dom_sf"/>
</dbReference>
<dbReference type="PANTHER" id="PTHR23167:SF84">
    <property type="entry name" value="ALPHA ACTININ 3-RELATED"/>
    <property type="match status" value="1"/>
</dbReference>
<evidence type="ECO:0000313" key="4">
    <source>
        <dbReference type="Proteomes" id="UP001200034"/>
    </source>
</evidence>
<protein>
    <recommendedName>
        <fullName evidence="2">Calponin-homology (CH) domain-containing protein</fullName>
    </recommendedName>
</protein>
<sequence length="329" mass="36721">MSELSQNCKELDLECLADLRQSHTDVVGDLRSIYEKLKLLKAETANRRSNLAMKSTEDKLIGDLVMNQTLSSIIYKALLKMAHMDDKLNVLEHNMKVTSSESVASDANKLVTAADEDPQELVDSDEDSESSSATLVEAPWQPEATYSSELQSLLNSLKNRDIKLDFSLEGVISESTVKQPLVHPIVRIREKNAAGGGAAARKKSPGQISQDVGESFGNHRNKLLTHCQDVMRSYGIPMYEFSMSWASGHALCALIHYHHPELIDESYLKCKNAAVTLQYVTEIARSIGVEFEGSLVKLYQQKRPSYIKVFSFVNKLYNKLISIPLPESK</sequence>
<feature type="domain" description="Calponin-homology (CH)" evidence="2">
    <location>
        <begin position="217"/>
        <end position="321"/>
    </location>
</feature>
<feature type="compositionally biased region" description="Acidic residues" evidence="1">
    <location>
        <begin position="114"/>
        <end position="129"/>
    </location>
</feature>
<comment type="caution">
    <text evidence="3">The sequence shown here is derived from an EMBL/GenBank/DDBJ whole genome shotgun (WGS) entry which is preliminary data.</text>
</comment>
<gene>
    <name evidence="3" type="ORF">KR093_001720</name>
</gene>
<accession>A0AAD4JZ62</accession>
<dbReference type="PROSITE" id="PS50021">
    <property type="entry name" value="CH"/>
    <property type="match status" value="1"/>
</dbReference>
<evidence type="ECO:0000256" key="1">
    <source>
        <dbReference type="SAM" id="MobiDB-lite"/>
    </source>
</evidence>
<dbReference type="Proteomes" id="UP001200034">
    <property type="component" value="Unassembled WGS sequence"/>
</dbReference>
<dbReference type="InterPro" id="IPR050540">
    <property type="entry name" value="F-actin_Monoox_Mical"/>
</dbReference>
<reference evidence="3" key="1">
    <citation type="journal article" date="2021" name="Mol. Ecol. Resour.">
        <title>Phylogenomic analyses of the genus Drosophila reveals genomic signals of climate adaptation.</title>
        <authorList>
            <person name="Li F."/>
            <person name="Rane R.V."/>
            <person name="Luria V."/>
            <person name="Xiong Z."/>
            <person name="Chen J."/>
            <person name="Li Z."/>
            <person name="Catullo R.A."/>
            <person name="Griffin P.C."/>
            <person name="Schiffer M."/>
            <person name="Pearce S."/>
            <person name="Lee S.F."/>
            <person name="McElroy K."/>
            <person name="Stocker A."/>
            <person name="Shirriffs J."/>
            <person name="Cockerell F."/>
            <person name="Coppin C."/>
            <person name="Sgro C.M."/>
            <person name="Karger A."/>
            <person name="Cain J.W."/>
            <person name="Weber J.A."/>
            <person name="Santpere G."/>
            <person name="Kirschner M.W."/>
            <person name="Hoffmann A.A."/>
            <person name="Oakeshott J.G."/>
            <person name="Zhang G."/>
        </authorList>
    </citation>
    <scope>NUCLEOTIDE SEQUENCE</scope>
    <source>
        <strain evidence="3">BGI-SZ-2011g</strain>
    </source>
</reference>
<dbReference type="InterPro" id="IPR001715">
    <property type="entry name" value="CH_dom"/>
</dbReference>
<dbReference type="AlphaFoldDB" id="A0AAD4JZ62"/>
<feature type="region of interest" description="Disordered" evidence="1">
    <location>
        <begin position="114"/>
        <end position="138"/>
    </location>
</feature>
<proteinExistence type="predicted"/>
<dbReference type="EMBL" id="JAJJHW010002585">
    <property type="protein sequence ID" value="KAH8369975.1"/>
    <property type="molecule type" value="Genomic_DNA"/>
</dbReference>
<dbReference type="PANTHER" id="PTHR23167">
    <property type="entry name" value="CALPONIN HOMOLOGY DOMAIN-CONTAINING PROTEIN DDB_G0272472-RELATED"/>
    <property type="match status" value="1"/>
</dbReference>
<evidence type="ECO:0000259" key="2">
    <source>
        <dbReference type="PROSITE" id="PS50021"/>
    </source>
</evidence>
<dbReference type="Pfam" id="PF00307">
    <property type="entry name" value="CH"/>
    <property type="match status" value="1"/>
</dbReference>
<dbReference type="SUPFAM" id="SSF47576">
    <property type="entry name" value="Calponin-homology domain, CH-domain"/>
    <property type="match status" value="1"/>
</dbReference>
<dbReference type="Gene3D" id="1.10.418.10">
    <property type="entry name" value="Calponin-like domain"/>
    <property type="match status" value="1"/>
</dbReference>
<name>A0AAD4JZ62_9MUSC</name>
<evidence type="ECO:0000313" key="3">
    <source>
        <dbReference type="EMBL" id="KAH8369975.1"/>
    </source>
</evidence>